<evidence type="ECO:0000313" key="2">
    <source>
        <dbReference type="Proteomes" id="UP000585614"/>
    </source>
</evidence>
<proteinExistence type="predicted"/>
<dbReference type="AlphaFoldDB" id="A0A7J8AFP3"/>
<reference evidence="1 2" key="1">
    <citation type="journal article" date="2020" name="Nature">
        <title>Six reference-quality genomes reveal evolution of bat adaptations.</title>
        <authorList>
            <person name="Jebb D."/>
            <person name="Huang Z."/>
            <person name="Pippel M."/>
            <person name="Hughes G.M."/>
            <person name="Lavrichenko K."/>
            <person name="Devanna P."/>
            <person name="Winkler S."/>
            <person name="Jermiin L.S."/>
            <person name="Skirmuntt E.C."/>
            <person name="Katzourakis A."/>
            <person name="Burkitt-Gray L."/>
            <person name="Ray D.A."/>
            <person name="Sullivan K.A.M."/>
            <person name="Roscito J.G."/>
            <person name="Kirilenko B.M."/>
            <person name="Davalos L.M."/>
            <person name="Corthals A.P."/>
            <person name="Power M.L."/>
            <person name="Jones G."/>
            <person name="Ransome R.D."/>
            <person name="Dechmann D.K.N."/>
            <person name="Locatelli A.G."/>
            <person name="Puechmaille S.J."/>
            <person name="Fedrigo O."/>
            <person name="Jarvis E.D."/>
            <person name="Hiller M."/>
            <person name="Vernes S.C."/>
            <person name="Myers E.W."/>
            <person name="Teeling E.C."/>
        </authorList>
    </citation>
    <scope>NUCLEOTIDE SEQUENCE [LARGE SCALE GENOMIC DNA]</scope>
    <source>
        <strain evidence="1">MRhiFer1</strain>
        <tissue evidence="1">Lung</tissue>
    </source>
</reference>
<dbReference type="EMBL" id="JACAGC010000002">
    <property type="protein sequence ID" value="KAF6385055.1"/>
    <property type="molecule type" value="Genomic_DNA"/>
</dbReference>
<evidence type="ECO:0000313" key="1">
    <source>
        <dbReference type="EMBL" id="KAF6385055.1"/>
    </source>
</evidence>
<name>A0A7J8AFP3_RHIFE</name>
<dbReference type="Proteomes" id="UP000585614">
    <property type="component" value="Unassembled WGS sequence"/>
</dbReference>
<comment type="caution">
    <text evidence="1">The sequence shown here is derived from an EMBL/GenBank/DDBJ whole genome shotgun (WGS) entry which is preliminary data.</text>
</comment>
<accession>A0A7J8AFP3</accession>
<protein>
    <submittedName>
        <fullName evidence="1">Uncharacterized protein</fullName>
    </submittedName>
</protein>
<sequence>MDGVSPGQAGLGKASLMCAVCRAEAPANPHPVSLLVPGRSPPGGGVQGGARGAGALGSSEGCSHWLLEAEPWLVWVPPSDAWVTGAFCDRVAAIQALRPPRTALTPHGTQTPFVLRAGHHHVCLGQRGWVAPSSVLCHLKPSAADRCRVP</sequence>
<gene>
    <name evidence="1" type="ORF">mRhiFer1_008879</name>
</gene>
<organism evidence="1 2">
    <name type="scientific">Rhinolophus ferrumequinum</name>
    <name type="common">Greater horseshoe bat</name>
    <dbReference type="NCBI Taxonomy" id="59479"/>
    <lineage>
        <taxon>Eukaryota</taxon>
        <taxon>Metazoa</taxon>
        <taxon>Chordata</taxon>
        <taxon>Craniata</taxon>
        <taxon>Vertebrata</taxon>
        <taxon>Euteleostomi</taxon>
        <taxon>Mammalia</taxon>
        <taxon>Eutheria</taxon>
        <taxon>Laurasiatheria</taxon>
        <taxon>Chiroptera</taxon>
        <taxon>Yinpterochiroptera</taxon>
        <taxon>Rhinolophoidea</taxon>
        <taxon>Rhinolophidae</taxon>
        <taxon>Rhinolophinae</taxon>
        <taxon>Rhinolophus</taxon>
    </lineage>
</organism>